<comment type="function">
    <text evidence="8">May play a role in vesicular transport from endoplasmic reticulum to Golgi.</text>
</comment>
<dbReference type="SUPFAM" id="SSF111126">
    <property type="entry name" value="Ligand-binding domain in the NO signalling and Golgi transport"/>
    <property type="match status" value="1"/>
</dbReference>
<evidence type="ECO:0000256" key="5">
    <source>
        <dbReference type="ARBA" id="ARBA00022824"/>
    </source>
</evidence>
<dbReference type="FunFam" id="3.30.1380.20:FF:000029">
    <property type="entry name" value="Trafficking protein particle complex subunit"/>
    <property type="match status" value="1"/>
</dbReference>
<gene>
    <name evidence="9" type="ORF">QR46_4386</name>
</gene>
<dbReference type="InterPro" id="IPR007194">
    <property type="entry name" value="TRAPP_component"/>
</dbReference>
<comment type="subcellular location">
    <subcellularLocation>
        <location evidence="2">Endoplasmic reticulum</location>
    </subcellularLocation>
    <subcellularLocation>
        <location evidence="1 8">Golgi apparatus</location>
        <location evidence="1 8">cis-Golgi network</location>
    </subcellularLocation>
</comment>
<keyword evidence="5" id="KW-0256">Endoplasmic reticulum</keyword>
<comment type="subunit">
    <text evidence="8">Homodimer.</text>
</comment>
<dbReference type="VEuPathDB" id="GiardiaDB:QR46_4386"/>
<evidence type="ECO:0000256" key="7">
    <source>
        <dbReference type="ARBA" id="ARBA00023034"/>
    </source>
</evidence>
<organism evidence="9 10">
    <name type="scientific">Giardia duodenalis assemblage B</name>
    <dbReference type="NCBI Taxonomy" id="1394984"/>
    <lineage>
        <taxon>Eukaryota</taxon>
        <taxon>Metamonada</taxon>
        <taxon>Diplomonadida</taxon>
        <taxon>Hexamitidae</taxon>
        <taxon>Giardiinae</taxon>
        <taxon>Giardia</taxon>
    </lineage>
</organism>
<dbReference type="GO" id="GO:0048193">
    <property type="term" value="P:Golgi vesicle transport"/>
    <property type="evidence" value="ECO:0007669"/>
    <property type="project" value="InterPro"/>
</dbReference>
<dbReference type="Pfam" id="PF04051">
    <property type="entry name" value="TRAPP"/>
    <property type="match status" value="1"/>
</dbReference>
<dbReference type="Gene3D" id="3.30.1380.20">
    <property type="entry name" value="Trafficking protein particle complex subunit 3"/>
    <property type="match status" value="1"/>
</dbReference>
<comment type="caution">
    <text evidence="9">The sequence shown here is derived from an EMBL/GenBank/DDBJ whole genome shotgun (WGS) entry which is preliminary data.</text>
</comment>
<dbReference type="CDD" id="cd14942">
    <property type="entry name" value="TRAPPC3_bet3"/>
    <property type="match status" value="1"/>
</dbReference>
<reference evidence="9 10" key="1">
    <citation type="journal article" date="2015" name="Mol. Biochem. Parasitol.">
        <title>Identification of polymorphic genes for use in assemblage B genotyping assays through comparative genomics of multiple assemblage B Giardia duodenalis isolates.</title>
        <authorList>
            <person name="Wielinga C."/>
            <person name="Thompson R.C."/>
            <person name="Monis P."/>
            <person name="Ryan U."/>
        </authorList>
    </citation>
    <scope>NUCLEOTIDE SEQUENCE [LARGE SCALE GENOMIC DNA]</scope>
    <source>
        <strain evidence="9 10">BAH15c1</strain>
    </source>
</reference>
<dbReference type="PANTHER" id="PTHR13048">
    <property type="entry name" value="TRAFFICKING PROTEIN PARTICLE COMPLEX SUBUNIT 3"/>
    <property type="match status" value="1"/>
</dbReference>
<evidence type="ECO:0000256" key="4">
    <source>
        <dbReference type="ARBA" id="ARBA00022448"/>
    </source>
</evidence>
<keyword evidence="6 8" id="KW-0931">ER-Golgi transport</keyword>
<dbReference type="OrthoDB" id="10262857at2759"/>
<proteinExistence type="inferred from homology"/>
<keyword evidence="4 8" id="KW-0813">Transport</keyword>
<evidence type="ECO:0000256" key="1">
    <source>
        <dbReference type="ARBA" id="ARBA00004222"/>
    </source>
</evidence>
<evidence type="ECO:0000256" key="3">
    <source>
        <dbReference type="ARBA" id="ARBA00006218"/>
    </source>
</evidence>
<evidence type="ECO:0000256" key="6">
    <source>
        <dbReference type="ARBA" id="ARBA00022892"/>
    </source>
</evidence>
<name>A0A132NNI7_GIAIN</name>
<dbReference type="GO" id="GO:0005783">
    <property type="term" value="C:endoplasmic reticulum"/>
    <property type="evidence" value="ECO:0007669"/>
    <property type="project" value="UniProtKB-SubCell"/>
</dbReference>
<dbReference type="InterPro" id="IPR024096">
    <property type="entry name" value="NO_sig/Golgi_transp_ligand-bd"/>
</dbReference>
<keyword evidence="7 8" id="KW-0333">Golgi apparatus</keyword>
<evidence type="ECO:0000313" key="9">
    <source>
        <dbReference type="EMBL" id="KWX11655.1"/>
    </source>
</evidence>
<dbReference type="Proteomes" id="UP000070089">
    <property type="component" value="Unassembled WGS sequence"/>
</dbReference>
<accession>A0A132NNI7</accession>
<dbReference type="InterPro" id="IPR016721">
    <property type="entry name" value="Bet3"/>
</dbReference>
<dbReference type="GO" id="GO:0030008">
    <property type="term" value="C:TRAPP complex"/>
    <property type="evidence" value="ECO:0007669"/>
    <property type="project" value="InterPro"/>
</dbReference>
<sequence>MVGFNAEFFAVTYGAIVTSLLEELHDPAVVTKELDKMGFNIGQRCVDEYLANSSAVCTKFHHTAAGVLGGLKMFLGCASGTISGCEPECSTYTIFIESNPLEKYVKFPAQLDRLVYSQVVCGAIRGALSLIGYNVIVELIPAQNVAVHPLHLRIELQNEITENFAC</sequence>
<protein>
    <recommendedName>
        <fullName evidence="8">Trafficking protein particle complex subunit</fullName>
    </recommendedName>
</protein>
<dbReference type="EMBL" id="JXTI01000166">
    <property type="protein sequence ID" value="KWX11655.1"/>
    <property type="molecule type" value="Genomic_DNA"/>
</dbReference>
<comment type="similarity">
    <text evidence="3 8">Belongs to the TRAPP small subunits family. BET3 subfamily.</text>
</comment>
<dbReference type="GO" id="GO:0005794">
    <property type="term" value="C:Golgi apparatus"/>
    <property type="evidence" value="ECO:0007669"/>
    <property type="project" value="UniProtKB-SubCell"/>
</dbReference>
<evidence type="ECO:0000256" key="8">
    <source>
        <dbReference type="PIRNR" id="PIRNR018293"/>
    </source>
</evidence>
<dbReference type="PIRSF" id="PIRSF018293">
    <property type="entry name" value="TRAPP_I_complex_Bet3"/>
    <property type="match status" value="1"/>
</dbReference>
<dbReference type="AlphaFoldDB" id="A0A132NNI7"/>
<evidence type="ECO:0000313" key="10">
    <source>
        <dbReference type="Proteomes" id="UP000070089"/>
    </source>
</evidence>
<evidence type="ECO:0000256" key="2">
    <source>
        <dbReference type="ARBA" id="ARBA00004240"/>
    </source>
</evidence>